<evidence type="ECO:0000313" key="3">
    <source>
        <dbReference type="Proteomes" id="UP001153076"/>
    </source>
</evidence>
<dbReference type="PANTHER" id="PTHR38378:SF3">
    <property type="entry name" value="MYOSIN HEAVY CHAIN-LIKE PROTEIN"/>
    <property type="match status" value="1"/>
</dbReference>
<comment type="caution">
    <text evidence="2">The sequence shown here is derived from an EMBL/GenBank/DDBJ whole genome shotgun (WGS) entry which is preliminary data.</text>
</comment>
<keyword evidence="3" id="KW-1185">Reference proteome</keyword>
<evidence type="ECO:0000256" key="1">
    <source>
        <dbReference type="SAM" id="Coils"/>
    </source>
</evidence>
<evidence type="ECO:0000313" key="2">
    <source>
        <dbReference type="EMBL" id="KAJ8449905.1"/>
    </source>
</evidence>
<dbReference type="Proteomes" id="UP001153076">
    <property type="component" value="Unassembled WGS sequence"/>
</dbReference>
<feature type="coiled-coil region" evidence="1">
    <location>
        <begin position="119"/>
        <end position="191"/>
    </location>
</feature>
<reference evidence="2" key="1">
    <citation type="submission" date="2022-04" db="EMBL/GenBank/DDBJ databases">
        <title>Carnegiea gigantea Genome sequencing and assembly v2.</title>
        <authorList>
            <person name="Copetti D."/>
            <person name="Sanderson M.J."/>
            <person name="Burquez A."/>
            <person name="Wojciechowski M.F."/>
        </authorList>
    </citation>
    <scope>NUCLEOTIDE SEQUENCE</scope>
    <source>
        <strain evidence="2">SGP5-SGP5p</strain>
        <tissue evidence="2">Aerial part</tissue>
    </source>
</reference>
<gene>
    <name evidence="2" type="ORF">Cgig2_029267</name>
</gene>
<dbReference type="EMBL" id="JAKOGI010000018">
    <property type="protein sequence ID" value="KAJ8449905.1"/>
    <property type="molecule type" value="Genomic_DNA"/>
</dbReference>
<name>A0A9Q1KVM6_9CARY</name>
<keyword evidence="1" id="KW-0175">Coiled coil</keyword>
<sequence>MSGRVSSSPNLLPLSINGPTEDVVSLEGIATNVKLLLKLIQDHQEASNKGTLDDRKTQRFAGMMTILDDVRTRLQKCQFSGKRGLAELRRCSTDLKATISNPPSPRDHSSKKINEMLVLDEKEKLRKDLNASYAAQKRLGVMCASLGKEKEIIARELTRKVQELNEMEELVNDLKAQNEKLSTKVQACVAEHKEVKKSSQGSSEVHQAALQQRNRELSEQLVKSLEGYKSLKRKLKEAQDAKLGMQVALDGIGEAIEVGIHQIRSLKERISENSLGEHASEIKEKIAILESVFKKIEAKVSKYRHQGRQ</sequence>
<proteinExistence type="predicted"/>
<dbReference type="OrthoDB" id="1897593at2759"/>
<protein>
    <submittedName>
        <fullName evidence="2">Uncharacterized protein</fullName>
    </submittedName>
</protein>
<accession>A0A9Q1KVM6</accession>
<dbReference type="AlphaFoldDB" id="A0A9Q1KVM6"/>
<organism evidence="2 3">
    <name type="scientific">Carnegiea gigantea</name>
    <dbReference type="NCBI Taxonomy" id="171969"/>
    <lineage>
        <taxon>Eukaryota</taxon>
        <taxon>Viridiplantae</taxon>
        <taxon>Streptophyta</taxon>
        <taxon>Embryophyta</taxon>
        <taxon>Tracheophyta</taxon>
        <taxon>Spermatophyta</taxon>
        <taxon>Magnoliopsida</taxon>
        <taxon>eudicotyledons</taxon>
        <taxon>Gunneridae</taxon>
        <taxon>Pentapetalae</taxon>
        <taxon>Caryophyllales</taxon>
        <taxon>Cactineae</taxon>
        <taxon>Cactaceae</taxon>
        <taxon>Cactoideae</taxon>
        <taxon>Echinocereeae</taxon>
        <taxon>Carnegiea</taxon>
    </lineage>
</organism>
<dbReference type="PANTHER" id="PTHR38378">
    <property type="entry name" value="MYOSIN HEAVY CHAIN-LIKE PROTEIN"/>
    <property type="match status" value="1"/>
</dbReference>